<keyword evidence="1" id="KW-0472">Membrane</keyword>
<dbReference type="AlphaFoldDB" id="A0A4Q0P4V5"/>
<reference evidence="3 4" key="1">
    <citation type="submission" date="2018-07" db="EMBL/GenBank/DDBJ databases">
        <title>Leeuwenhoekiella genomics.</title>
        <authorList>
            <person name="Tahon G."/>
            <person name="Willems A."/>
        </authorList>
    </citation>
    <scope>NUCLEOTIDE SEQUENCE [LARGE SCALE GENOMIC DNA]</scope>
    <source>
        <strain evidence="3 4">LMG 22550</strain>
    </source>
</reference>
<keyword evidence="4" id="KW-1185">Reference proteome</keyword>
<accession>A0A4Q0P4V5</accession>
<evidence type="ECO:0000256" key="1">
    <source>
        <dbReference type="SAM" id="Phobius"/>
    </source>
</evidence>
<proteinExistence type="predicted"/>
<dbReference type="Pfam" id="PF20420">
    <property type="entry name" value="DUF6702"/>
    <property type="match status" value="1"/>
</dbReference>
<keyword evidence="1" id="KW-0812">Transmembrane</keyword>
<feature type="transmembrane region" description="Helical" evidence="1">
    <location>
        <begin position="181"/>
        <end position="200"/>
    </location>
</feature>
<keyword evidence="1" id="KW-1133">Transmembrane helix</keyword>
<evidence type="ECO:0000313" key="3">
    <source>
        <dbReference type="EMBL" id="RXG21603.1"/>
    </source>
</evidence>
<organism evidence="3 4">
    <name type="scientific">Leeuwenhoekiella aequorea</name>
    <dbReference type="NCBI Taxonomy" id="283736"/>
    <lineage>
        <taxon>Bacteria</taxon>
        <taxon>Pseudomonadati</taxon>
        <taxon>Bacteroidota</taxon>
        <taxon>Flavobacteriia</taxon>
        <taxon>Flavobacteriales</taxon>
        <taxon>Flavobacteriaceae</taxon>
        <taxon>Leeuwenhoekiella</taxon>
    </lineage>
</organism>
<dbReference type="OrthoDB" id="1177179at2"/>
<evidence type="ECO:0000256" key="2">
    <source>
        <dbReference type="SAM" id="SignalP"/>
    </source>
</evidence>
<keyword evidence="2" id="KW-0732">Signal</keyword>
<dbReference type="InterPro" id="IPR046525">
    <property type="entry name" value="DUF6702"/>
</dbReference>
<sequence length="205" mass="23550">MMRKLILCLFLIFVSISGFAHQTNTSSTVLIEKDDLSWILQISASLTAFQQEIQLHYAETPYQTPEEFRAQVLQHIKKNFELLLNKNISIKLTGGTVQLGHETKVVFEVHGLPNTIEQVDLTNTIFKDIYRNQNSLFLFKQNFIKKKFTLNAEKDHKLTLVTSDNEFIEQITEEASVFPSGYIAGFIVLAGLIYFIGLQYKRKTL</sequence>
<name>A0A4Q0P4V5_9FLAO</name>
<comment type="caution">
    <text evidence="3">The sequence shown here is derived from an EMBL/GenBank/DDBJ whole genome shotgun (WGS) entry which is preliminary data.</text>
</comment>
<evidence type="ECO:0008006" key="5">
    <source>
        <dbReference type="Google" id="ProtNLM"/>
    </source>
</evidence>
<feature type="chain" id="PRO_5020596326" description="LPXTG-motif cell wall-anchored protein" evidence="2">
    <location>
        <begin position="21"/>
        <end position="205"/>
    </location>
</feature>
<feature type="signal peptide" evidence="2">
    <location>
        <begin position="1"/>
        <end position="20"/>
    </location>
</feature>
<dbReference type="EMBL" id="QOVM01000005">
    <property type="protein sequence ID" value="RXG21603.1"/>
    <property type="molecule type" value="Genomic_DNA"/>
</dbReference>
<dbReference type="Proteomes" id="UP000289238">
    <property type="component" value="Unassembled WGS sequence"/>
</dbReference>
<gene>
    <name evidence="3" type="ORF">DSM00_2452</name>
</gene>
<evidence type="ECO:0000313" key="4">
    <source>
        <dbReference type="Proteomes" id="UP000289238"/>
    </source>
</evidence>
<protein>
    <recommendedName>
        <fullName evidence="5">LPXTG-motif cell wall-anchored protein</fullName>
    </recommendedName>
</protein>